<name>A0ABU8ZKK3_ACIJU</name>
<protein>
    <submittedName>
        <fullName evidence="2">Uncharacterized protein</fullName>
    </submittedName>
</protein>
<evidence type="ECO:0000313" key="3">
    <source>
        <dbReference type="Proteomes" id="UP001498501"/>
    </source>
</evidence>
<dbReference type="RefSeq" id="WP_340476065.1">
    <property type="nucleotide sequence ID" value="NZ_JBBMLE010000140.1"/>
</dbReference>
<feature type="region of interest" description="Disordered" evidence="1">
    <location>
        <begin position="19"/>
        <end position="38"/>
    </location>
</feature>
<dbReference type="EMBL" id="JBBMLE010000140">
    <property type="protein sequence ID" value="MEK0254137.1"/>
    <property type="molecule type" value="Genomic_DNA"/>
</dbReference>
<gene>
    <name evidence="2" type="ORF">WM018_17100</name>
</gene>
<keyword evidence="3" id="KW-1185">Reference proteome</keyword>
<dbReference type="Proteomes" id="UP001498501">
    <property type="component" value="Unassembled WGS sequence"/>
</dbReference>
<accession>A0ABU8ZKK3</accession>
<proteinExistence type="predicted"/>
<evidence type="ECO:0000256" key="1">
    <source>
        <dbReference type="SAM" id="MobiDB-lite"/>
    </source>
</evidence>
<organism evidence="2 3">
    <name type="scientific">Acinetobacter junii</name>
    <dbReference type="NCBI Taxonomy" id="40215"/>
    <lineage>
        <taxon>Bacteria</taxon>
        <taxon>Pseudomonadati</taxon>
        <taxon>Pseudomonadota</taxon>
        <taxon>Gammaproteobacteria</taxon>
        <taxon>Moraxellales</taxon>
        <taxon>Moraxellaceae</taxon>
        <taxon>Acinetobacter</taxon>
    </lineage>
</organism>
<evidence type="ECO:0000313" key="2">
    <source>
        <dbReference type="EMBL" id="MEK0254137.1"/>
    </source>
</evidence>
<reference evidence="2 3" key="1">
    <citation type="submission" date="2024-03" db="EMBL/GenBank/DDBJ databases">
        <title>Cross-transmission of Acinetobacter junii carrying blaOXA-58 in a neonatal intensive care unit.</title>
        <authorList>
            <person name="Bour M."/>
            <person name="Potron A."/>
            <person name="Lecointe D."/>
        </authorList>
    </citation>
    <scope>NUCLEOTIDE SEQUENCE [LARGE SCALE GENOMIC DNA]</scope>
    <source>
        <strain evidence="2 3">21A3096 case 1</strain>
    </source>
</reference>
<sequence length="111" mass="12942">MKDTADTKTIDAFENVKKTKTNAERQREYRQKQKQEMGKRIDMRVDLSTYNRLESLALHGNESMKNVLMRIIEAEYIKQLNDENGKFDAFLRDLHNASIDQLPKPTFCSSG</sequence>
<comment type="caution">
    <text evidence="2">The sequence shown here is derived from an EMBL/GenBank/DDBJ whole genome shotgun (WGS) entry which is preliminary data.</text>
</comment>